<comment type="catalytic activity">
    <reaction evidence="7">
        <text>adenosine(34) in tRNA + H2O + H(+) = inosine(34) in tRNA + NH4(+)</text>
        <dbReference type="Rhea" id="RHEA:43168"/>
        <dbReference type="Rhea" id="RHEA-COMP:10373"/>
        <dbReference type="Rhea" id="RHEA-COMP:10374"/>
        <dbReference type="ChEBI" id="CHEBI:15377"/>
        <dbReference type="ChEBI" id="CHEBI:15378"/>
        <dbReference type="ChEBI" id="CHEBI:28938"/>
        <dbReference type="ChEBI" id="CHEBI:74411"/>
        <dbReference type="ChEBI" id="CHEBI:82852"/>
        <dbReference type="EC" id="3.5.4.33"/>
    </reaction>
</comment>
<dbReference type="PANTHER" id="PTHR11079:SF179">
    <property type="entry name" value="TRNA(ADENINE(34)) DEAMINASE, CHLOROPLASTIC"/>
    <property type="match status" value="1"/>
</dbReference>
<feature type="domain" description="CMP/dCMP-type deaminase" evidence="8">
    <location>
        <begin position="75"/>
        <end position="198"/>
    </location>
</feature>
<protein>
    <recommendedName>
        <fullName evidence="2">tRNA(adenine(34)) deaminase</fullName>
        <ecNumber evidence="2">3.5.4.33</ecNumber>
    </recommendedName>
</protein>
<dbReference type="GO" id="GO:0046872">
    <property type="term" value="F:metal ion binding"/>
    <property type="evidence" value="ECO:0007669"/>
    <property type="project" value="UniProtKB-KW"/>
</dbReference>
<dbReference type="InterPro" id="IPR028883">
    <property type="entry name" value="tRNA_aden_deaminase"/>
</dbReference>
<dbReference type="InterPro" id="IPR002125">
    <property type="entry name" value="CMP_dCMP_dom"/>
</dbReference>
<dbReference type="PROSITE" id="PS51747">
    <property type="entry name" value="CYT_DCMP_DEAMINASES_2"/>
    <property type="match status" value="1"/>
</dbReference>
<sequence length="230" mass="23832">MAALCLCARGLWLGGRRRSGLPPLCRLTARPAPAGVIHAATSAAGGLTRLTSTSFAAAGTSSAAAAASAQLPSAADDERFMRLALAQAELAYQADEVPVGAVLISPAGEVLAAAHNRTETAGDPTAHAELLCIRQAAAAAGGWRLLDATLYVTLEPCPMCAGALLQSRVGTVVYGARNRLLGADGSWIAMLPRQQTDESAGCSKQSMLLMHSKQQQPSFWLKRARDPSAN</sequence>
<evidence type="ECO:0000256" key="2">
    <source>
        <dbReference type="ARBA" id="ARBA00012740"/>
    </source>
</evidence>
<comment type="cofactor">
    <cofactor evidence="1">
        <name>Zn(2+)</name>
        <dbReference type="ChEBI" id="CHEBI:29105"/>
    </cofactor>
</comment>
<evidence type="ECO:0000313" key="10">
    <source>
        <dbReference type="Proteomes" id="UP000239899"/>
    </source>
</evidence>
<evidence type="ECO:0000256" key="6">
    <source>
        <dbReference type="ARBA" id="ARBA00022833"/>
    </source>
</evidence>
<dbReference type="Proteomes" id="UP000239899">
    <property type="component" value="Unassembled WGS sequence"/>
</dbReference>
<dbReference type="CDD" id="cd01285">
    <property type="entry name" value="nucleoside_deaminase"/>
    <property type="match status" value="1"/>
</dbReference>
<reference evidence="9 10" key="1">
    <citation type="journal article" date="2018" name="Plant J.">
        <title>Genome sequences of Chlorella sorokiniana UTEX 1602 and Micractinium conductrix SAG 241.80: implications to maltose excretion by a green alga.</title>
        <authorList>
            <person name="Arriola M.B."/>
            <person name="Velmurugan N."/>
            <person name="Zhang Y."/>
            <person name="Plunkett M.H."/>
            <person name="Hondzo H."/>
            <person name="Barney B.M."/>
        </authorList>
    </citation>
    <scope>NUCLEOTIDE SEQUENCE [LARGE SCALE GENOMIC DNA]</scope>
    <source>
        <strain evidence="10">UTEX 1602</strain>
    </source>
</reference>
<dbReference type="Gene3D" id="3.40.140.10">
    <property type="entry name" value="Cytidine Deaminase, domain 2"/>
    <property type="match status" value="1"/>
</dbReference>
<dbReference type="EMBL" id="LHPG02000004">
    <property type="protein sequence ID" value="PRW59358.1"/>
    <property type="molecule type" value="Genomic_DNA"/>
</dbReference>
<keyword evidence="5" id="KW-0378">Hydrolase</keyword>
<dbReference type="GO" id="GO:0009507">
    <property type="term" value="C:chloroplast"/>
    <property type="evidence" value="ECO:0007669"/>
    <property type="project" value="TreeGrafter"/>
</dbReference>
<organism evidence="9 10">
    <name type="scientific">Chlorella sorokiniana</name>
    <name type="common">Freshwater green alga</name>
    <dbReference type="NCBI Taxonomy" id="3076"/>
    <lineage>
        <taxon>Eukaryota</taxon>
        <taxon>Viridiplantae</taxon>
        <taxon>Chlorophyta</taxon>
        <taxon>core chlorophytes</taxon>
        <taxon>Trebouxiophyceae</taxon>
        <taxon>Chlorellales</taxon>
        <taxon>Chlorellaceae</taxon>
        <taxon>Chlorella clade</taxon>
        <taxon>Chlorella</taxon>
    </lineage>
</organism>
<comment type="caution">
    <text evidence="9">The sequence shown here is derived from an EMBL/GenBank/DDBJ whole genome shotgun (WGS) entry which is preliminary data.</text>
</comment>
<evidence type="ECO:0000313" key="9">
    <source>
        <dbReference type="EMBL" id="PRW59358.1"/>
    </source>
</evidence>
<dbReference type="EC" id="3.5.4.33" evidence="2"/>
<dbReference type="STRING" id="3076.A0A2P6TZ66"/>
<keyword evidence="10" id="KW-1185">Reference proteome</keyword>
<evidence type="ECO:0000256" key="3">
    <source>
        <dbReference type="ARBA" id="ARBA00022694"/>
    </source>
</evidence>
<dbReference type="OrthoDB" id="408702at2759"/>
<evidence type="ECO:0000259" key="8">
    <source>
        <dbReference type="PROSITE" id="PS51747"/>
    </source>
</evidence>
<keyword evidence="6" id="KW-0862">Zinc</keyword>
<keyword evidence="4" id="KW-0479">Metal-binding</keyword>
<dbReference type="GO" id="GO:0052717">
    <property type="term" value="F:tRNA-specific adenosine-34 deaminase activity"/>
    <property type="evidence" value="ECO:0007669"/>
    <property type="project" value="UniProtKB-EC"/>
</dbReference>
<keyword evidence="3" id="KW-0819">tRNA processing</keyword>
<evidence type="ECO:0000256" key="7">
    <source>
        <dbReference type="ARBA" id="ARBA00048045"/>
    </source>
</evidence>
<dbReference type="HAMAP" id="MF_00972">
    <property type="entry name" value="tRNA_aden_deaminase"/>
    <property type="match status" value="1"/>
</dbReference>
<dbReference type="InterPro" id="IPR016193">
    <property type="entry name" value="Cytidine_deaminase-like"/>
</dbReference>
<proteinExistence type="inferred from homology"/>
<evidence type="ECO:0000256" key="5">
    <source>
        <dbReference type="ARBA" id="ARBA00022801"/>
    </source>
</evidence>
<dbReference type="Pfam" id="PF00383">
    <property type="entry name" value="dCMP_cyt_deam_1"/>
    <property type="match status" value="1"/>
</dbReference>
<accession>A0A2P6TZ66</accession>
<dbReference type="SUPFAM" id="SSF53927">
    <property type="entry name" value="Cytidine deaminase-like"/>
    <property type="match status" value="1"/>
</dbReference>
<evidence type="ECO:0000256" key="4">
    <source>
        <dbReference type="ARBA" id="ARBA00022723"/>
    </source>
</evidence>
<dbReference type="GO" id="GO:0002100">
    <property type="term" value="P:tRNA wobble adenosine to inosine editing"/>
    <property type="evidence" value="ECO:0007669"/>
    <property type="project" value="InterPro"/>
</dbReference>
<dbReference type="AlphaFoldDB" id="A0A2P6TZ66"/>
<gene>
    <name evidence="9" type="ORF">C2E21_2384</name>
</gene>
<dbReference type="PANTHER" id="PTHR11079">
    <property type="entry name" value="CYTOSINE DEAMINASE FAMILY MEMBER"/>
    <property type="match status" value="1"/>
</dbReference>
<name>A0A2P6TZ66_CHLSO</name>
<evidence type="ECO:0000256" key="1">
    <source>
        <dbReference type="ARBA" id="ARBA00001947"/>
    </source>
</evidence>